<dbReference type="OrthoDB" id="8989at10239"/>
<dbReference type="Pfam" id="PF25654">
    <property type="entry name" value="MCP1_SIFV"/>
    <property type="match status" value="1"/>
</dbReference>
<evidence type="ECO:0000313" key="2">
    <source>
        <dbReference type="Proteomes" id="UP000001310"/>
    </source>
</evidence>
<reference evidence="2" key="1">
    <citation type="journal article" date="2008" name="J. Virol.">
        <title>Structure of the acidianus filamentous virus 3 and comparative genomics of related archaeal lipothrixviruses.</title>
        <authorList>
            <person name="Vestergaard G."/>
            <person name="Aramayo R."/>
            <person name="Basta T."/>
            <person name="Haring M."/>
            <person name="Peng X."/>
            <person name="Brugger K."/>
            <person name="Chen L."/>
            <person name="Rachel R."/>
            <person name="Boisset N."/>
            <person name="Garrett R.A."/>
            <person name="Prangishvili D."/>
        </authorList>
    </citation>
    <scope>NUCLEOTIDE SEQUENCE [LARGE SCALE GENOMIC DNA]</scope>
</reference>
<accession>A7WKC4</accession>
<dbReference type="GeneID" id="5797839"/>
<proteinExistence type="predicted"/>
<sequence>MAGRQAHRKFDVKNDTSTRWKGKLYGIFVNYMGEDYAKEFVEQAYSNYEKVFVNIYTKIHNQLRTTLTSSAGAGATFPLWQIINEAIYAVYLTHKETASFLYAKYVARGIQPNVVKKIIAETGNALKGIVPAVAQELGETVLDESNVISVVDGIVRKNPALPNSYAGIILQEARISTTPHYEGTEGFSSMESAYSALEEIEKGL</sequence>
<protein>
    <submittedName>
        <fullName evidence="1">Structural protein</fullName>
    </submittedName>
</protein>
<dbReference type="InterPro" id="IPR057894">
    <property type="entry name" value="MCP1_SIFV"/>
</dbReference>
<dbReference type="EMBL" id="AM087120">
    <property type="protein sequence ID" value="CAJ31525.1"/>
    <property type="molecule type" value="Genomic_DNA"/>
</dbReference>
<keyword evidence="2" id="KW-1185">Reference proteome</keyword>
<dbReference type="Proteomes" id="UP000001310">
    <property type="component" value="Segment"/>
</dbReference>
<evidence type="ECO:0000313" key="1">
    <source>
        <dbReference type="EMBL" id="CAJ31525.1"/>
    </source>
</evidence>
<dbReference type="RefSeq" id="YP_001604377.1">
    <property type="nucleotide sequence ID" value="NC_010155.1"/>
</dbReference>
<name>A7WKC4_9VIRU</name>
<organism evidence="1 2">
    <name type="scientific">Betalipothrixvirus acidiani</name>
    <dbReference type="NCBI Taxonomy" id="346881"/>
    <lineage>
        <taxon>Viruses</taxon>
        <taxon>Adnaviria</taxon>
        <taxon>Zilligvirae</taxon>
        <taxon>Taleaviricota</taxon>
        <taxon>Tokiviricetes</taxon>
        <taxon>Ligamenvirales</taxon>
        <taxon>Lipothrixviridae</taxon>
        <taxon>Betalipothrixvirus</taxon>
    </lineage>
</organism>
<dbReference type="KEGG" id="vg:5797839"/>